<comment type="caution">
    <text evidence="2">The sequence shown here is derived from an EMBL/GenBank/DDBJ whole genome shotgun (WGS) entry which is preliminary data.</text>
</comment>
<reference evidence="2" key="1">
    <citation type="submission" date="2023-10" db="EMBL/GenBank/DDBJ databases">
        <authorList>
            <person name="Chen Y."/>
            <person name="Shah S."/>
            <person name="Dougan E. K."/>
            <person name="Thang M."/>
            <person name="Chan C."/>
        </authorList>
    </citation>
    <scope>NUCLEOTIDE SEQUENCE [LARGE SCALE GENOMIC DNA]</scope>
</reference>
<dbReference type="Proteomes" id="UP001189429">
    <property type="component" value="Unassembled WGS sequence"/>
</dbReference>
<accession>A0ABN9TKA5</accession>
<feature type="region of interest" description="Disordered" evidence="1">
    <location>
        <begin position="63"/>
        <end position="92"/>
    </location>
</feature>
<evidence type="ECO:0000313" key="3">
    <source>
        <dbReference type="Proteomes" id="UP001189429"/>
    </source>
</evidence>
<name>A0ABN9TKA5_9DINO</name>
<feature type="non-terminal residue" evidence="2">
    <location>
        <position position="92"/>
    </location>
</feature>
<keyword evidence="3" id="KW-1185">Reference proteome</keyword>
<feature type="non-terminal residue" evidence="2">
    <location>
        <position position="1"/>
    </location>
</feature>
<organism evidence="2 3">
    <name type="scientific">Prorocentrum cordatum</name>
    <dbReference type="NCBI Taxonomy" id="2364126"/>
    <lineage>
        <taxon>Eukaryota</taxon>
        <taxon>Sar</taxon>
        <taxon>Alveolata</taxon>
        <taxon>Dinophyceae</taxon>
        <taxon>Prorocentrales</taxon>
        <taxon>Prorocentraceae</taxon>
        <taxon>Prorocentrum</taxon>
    </lineage>
</organism>
<sequence>PGGGRERPAAPRSQRPWTRPAAVAVTQGEPPRGRAPSAPEAGCRLGGQSCGRCRRCGRRRVLWRSRRGGGGPRRPAGSGRHPPQPAGRQRHR</sequence>
<protein>
    <submittedName>
        <fullName evidence="2">Uncharacterized protein</fullName>
    </submittedName>
</protein>
<dbReference type="EMBL" id="CAUYUJ010014818">
    <property type="protein sequence ID" value="CAK0846356.1"/>
    <property type="molecule type" value="Genomic_DNA"/>
</dbReference>
<gene>
    <name evidence="2" type="ORF">PCOR1329_LOCUS39891</name>
</gene>
<proteinExistence type="predicted"/>
<feature type="region of interest" description="Disordered" evidence="1">
    <location>
        <begin position="1"/>
        <end position="42"/>
    </location>
</feature>
<evidence type="ECO:0000256" key="1">
    <source>
        <dbReference type="SAM" id="MobiDB-lite"/>
    </source>
</evidence>
<evidence type="ECO:0000313" key="2">
    <source>
        <dbReference type="EMBL" id="CAK0846356.1"/>
    </source>
</evidence>